<keyword evidence="4" id="KW-1185">Reference proteome</keyword>
<evidence type="ECO:0000313" key="3">
    <source>
        <dbReference type="EMBL" id="MDZ8161263.1"/>
    </source>
</evidence>
<protein>
    <submittedName>
        <fullName evidence="3">Choice-of-anchor L domain-containing protein</fullName>
    </submittedName>
</protein>
<accession>A0ABU5N5A1</accession>
<dbReference type="EMBL" id="JAWJYN010000001">
    <property type="protein sequence ID" value="MDZ8161263.1"/>
    <property type="molecule type" value="Genomic_DNA"/>
</dbReference>
<feature type="chain" id="PRO_5045568530" evidence="2">
    <location>
        <begin position="27"/>
        <end position="1209"/>
    </location>
</feature>
<name>A0ABU5N5A1_9MICO</name>
<dbReference type="Proteomes" id="UP001291912">
    <property type="component" value="Unassembled WGS sequence"/>
</dbReference>
<evidence type="ECO:0000313" key="4">
    <source>
        <dbReference type="Proteomes" id="UP001291912"/>
    </source>
</evidence>
<evidence type="ECO:0000256" key="1">
    <source>
        <dbReference type="SAM" id="MobiDB-lite"/>
    </source>
</evidence>
<gene>
    <name evidence="3" type="ORF">R2Q92_05390</name>
</gene>
<dbReference type="NCBIfam" id="NF038133">
    <property type="entry name" value="choice_anch_L"/>
    <property type="match status" value="1"/>
</dbReference>
<reference evidence="3 4" key="1">
    <citation type="submission" date="2023-10" db="EMBL/GenBank/DDBJ databases">
        <title>Microbacterium xanthum sp. nov., isolated from seaweed.</title>
        <authorList>
            <person name="Lee S.D."/>
        </authorList>
    </citation>
    <scope>NUCLEOTIDE SEQUENCE [LARGE SCALE GENOMIC DNA]</scope>
    <source>
        <strain evidence="3 4">KCTC 19124</strain>
    </source>
</reference>
<organism evidence="3 4">
    <name type="scientific">Microbacterium aquimaris</name>
    <dbReference type="NCBI Taxonomy" id="459816"/>
    <lineage>
        <taxon>Bacteria</taxon>
        <taxon>Bacillati</taxon>
        <taxon>Actinomycetota</taxon>
        <taxon>Actinomycetes</taxon>
        <taxon>Micrococcales</taxon>
        <taxon>Microbacteriaceae</taxon>
        <taxon>Microbacterium</taxon>
    </lineage>
</organism>
<feature type="region of interest" description="Disordered" evidence="1">
    <location>
        <begin position="957"/>
        <end position="977"/>
    </location>
</feature>
<sequence length="1209" mass="123988">MRIPLIAAATVFTLATSLLVAPAANAAATADYPADGAGAPARATASAPLLEPALGIGLDLAQGQATQVPLSDGEANAHSALVRLSITRAPAPTAIRVAGSAALRVGAEESASTTVLAPIVDGSFEIIADRDASIRVERIATFSAPIDAPGSVHALSEPVLRADTASGLGLPDDGLGAGASTEVGVLGIGGVPEAGVRAAFVTLQTTATAPSRIDFAGQTLQLRDGVTTVTTSVIPDEFGMLPLDIVSGALTGFSVSVLGYVVEPLDNPAALQGEGAFVPQAEPDTRGVEVSTGEASDLEIDAPAGAEKVLALVSGMQADALGVLDLGRSAGGRANGVIVDGSAGAAPQLVLLDPVGSAYAHGSDIAADVTPLGYVLGAPTTNPTDAKITLDSPSTTSADATDTWTVDFAGTWSTPGDVPQRVEVTVDGAPFGSAPAFVDGRWAYTLSLPESGDYEISFTLVARGGSRTSVDWNGTVTVPTADDVVITDDTVVLDTTDIAAYEADLLSFLTDPALVPGDIVVADVSDATPAGVLGRVESVDVIDGLWVVRLSTATLTDVFLQADVDEALPVGGGEPTVREESETVEIVDGEATDGGDPVTASWATVPAEQVDITDGPLDALDDSPIADDENTTPDAEAVGAGTSAAVALLSSPLQVSLNPMALASNAVRGLQFVQAMRATVPAATFEPASIAHVVEAEFTSGKQITVQARAQLKLALKVTIDIEVRWTEGSAWPPKPPLPYPHLNEFKNVLESSASAEATASATVSKKYEWSKEKSFTREFAPISFAVGPVPVVITSEIGITLEASMSIAGTAKIVVETSYTRTQELGFAFKDGSAQLVDPSPQTTVTPPHFTEDSGLSASASATAGPTLSFTAKLWDLAGPQLELSLKAAIDANGSATVGDPFFTAEAELAIVGAFAVKVLVTVPIIDVTVVEATLLEKSKKWTLWKGAFDLKNFVNPGAPAPDPGESDTDYGGDQLTPAPDVLDAIEIVGADATAAYFVEGPPAPDAFAVLSQPIGGFPTEGEDYFAMSTGSLSEITGAPAGSWSGVPSPRSGAVFDATTLRIDLAIPEGTNCLAGLDFRFYSDEYPDYVGSRYNDAFVAEFGKTTWEIDGYDVSAPRNFAFDELGNPVTINAAGPYTINAENAEGLYGGATEMLRASTPVLSGNTSLYLSIFDQGDGVLDSTVLVDRIEFTSVVDPAMQCSAGVAEH</sequence>
<evidence type="ECO:0000256" key="2">
    <source>
        <dbReference type="SAM" id="SignalP"/>
    </source>
</evidence>
<dbReference type="InterPro" id="IPR049804">
    <property type="entry name" value="Choice_anch_L"/>
</dbReference>
<feature type="signal peptide" evidence="2">
    <location>
        <begin position="1"/>
        <end position="26"/>
    </location>
</feature>
<dbReference type="RefSeq" id="WP_194423904.1">
    <property type="nucleotide sequence ID" value="NZ_BAAAPT010000001.1"/>
</dbReference>
<comment type="caution">
    <text evidence="3">The sequence shown here is derived from an EMBL/GenBank/DDBJ whole genome shotgun (WGS) entry which is preliminary data.</text>
</comment>
<proteinExistence type="predicted"/>
<keyword evidence="2" id="KW-0732">Signal</keyword>